<feature type="domain" description="C2H2-type" evidence="9">
    <location>
        <begin position="191"/>
        <end position="214"/>
    </location>
</feature>
<comment type="caution">
    <text evidence="10">The sequence shown here is derived from an EMBL/GenBank/DDBJ whole genome shotgun (WGS) entry which is preliminary data.</text>
</comment>
<feature type="region of interest" description="Disordered" evidence="8">
    <location>
        <begin position="402"/>
        <end position="447"/>
    </location>
</feature>
<feature type="compositionally biased region" description="Basic and acidic residues" evidence="8">
    <location>
        <begin position="427"/>
        <end position="447"/>
    </location>
</feature>
<feature type="non-terminal residue" evidence="10">
    <location>
        <position position="602"/>
    </location>
</feature>
<protein>
    <recommendedName>
        <fullName evidence="9">C2H2-type domain-containing protein</fullName>
    </recommendedName>
</protein>
<feature type="domain" description="C2H2-type" evidence="9">
    <location>
        <begin position="349"/>
        <end position="375"/>
    </location>
</feature>
<dbReference type="SMART" id="SM00355">
    <property type="entry name" value="ZnF_C2H2"/>
    <property type="match status" value="12"/>
</dbReference>
<dbReference type="Gene3D" id="3.30.160.60">
    <property type="entry name" value="Classic Zinc Finger"/>
    <property type="match status" value="9"/>
</dbReference>
<evidence type="ECO:0000256" key="3">
    <source>
        <dbReference type="ARBA" id="ARBA00022737"/>
    </source>
</evidence>
<feature type="domain" description="C2H2-type" evidence="9">
    <location>
        <begin position="565"/>
        <end position="594"/>
    </location>
</feature>
<keyword evidence="11" id="KW-1185">Reference proteome</keyword>
<dbReference type="InterPro" id="IPR036236">
    <property type="entry name" value="Znf_C2H2_sf"/>
</dbReference>
<evidence type="ECO:0000256" key="8">
    <source>
        <dbReference type="SAM" id="MobiDB-lite"/>
    </source>
</evidence>
<gene>
    <name evidence="10" type="ORF">PLOB_00034676</name>
</gene>
<feature type="domain" description="C2H2-type" evidence="9">
    <location>
        <begin position="536"/>
        <end position="563"/>
    </location>
</feature>
<evidence type="ECO:0000313" key="10">
    <source>
        <dbReference type="EMBL" id="CAH3130454.1"/>
    </source>
</evidence>
<feature type="domain" description="C2H2-type" evidence="9">
    <location>
        <begin position="376"/>
        <end position="403"/>
    </location>
</feature>
<feature type="compositionally biased region" description="Basic and acidic residues" evidence="8">
    <location>
        <begin position="512"/>
        <end position="536"/>
    </location>
</feature>
<evidence type="ECO:0000256" key="1">
    <source>
        <dbReference type="ARBA" id="ARBA00004123"/>
    </source>
</evidence>
<feature type="domain" description="C2H2-type" evidence="9">
    <location>
        <begin position="459"/>
        <end position="488"/>
    </location>
</feature>
<evidence type="ECO:0000256" key="4">
    <source>
        <dbReference type="ARBA" id="ARBA00022771"/>
    </source>
</evidence>
<dbReference type="PROSITE" id="PS50157">
    <property type="entry name" value="ZINC_FINGER_C2H2_2"/>
    <property type="match status" value="12"/>
</dbReference>
<keyword evidence="3" id="KW-0677">Repeat</keyword>
<keyword evidence="6" id="KW-0539">Nucleus</keyword>
<dbReference type="PANTHER" id="PTHR16515:SF66">
    <property type="entry name" value="C2H2-TYPE DOMAIN-CONTAINING PROTEIN"/>
    <property type="match status" value="1"/>
</dbReference>
<feature type="compositionally biased region" description="Polar residues" evidence="8">
    <location>
        <begin position="407"/>
        <end position="426"/>
    </location>
</feature>
<evidence type="ECO:0000256" key="6">
    <source>
        <dbReference type="ARBA" id="ARBA00023242"/>
    </source>
</evidence>
<feature type="region of interest" description="Disordered" evidence="8">
    <location>
        <begin position="321"/>
        <end position="340"/>
    </location>
</feature>
<proteinExistence type="predicted"/>
<feature type="compositionally biased region" description="Basic residues" evidence="8">
    <location>
        <begin position="291"/>
        <end position="301"/>
    </location>
</feature>
<evidence type="ECO:0000259" key="9">
    <source>
        <dbReference type="PROSITE" id="PS50157"/>
    </source>
</evidence>
<dbReference type="PANTHER" id="PTHR16515">
    <property type="entry name" value="PR DOMAIN ZINC FINGER PROTEIN"/>
    <property type="match status" value="1"/>
</dbReference>
<reference evidence="10 11" key="1">
    <citation type="submission" date="2022-05" db="EMBL/GenBank/DDBJ databases">
        <authorList>
            <consortium name="Genoscope - CEA"/>
            <person name="William W."/>
        </authorList>
    </citation>
    <scope>NUCLEOTIDE SEQUENCE [LARGE SCALE GENOMIC DNA]</scope>
</reference>
<feature type="region of interest" description="Disordered" evidence="8">
    <location>
        <begin position="465"/>
        <end position="536"/>
    </location>
</feature>
<keyword evidence="4 7" id="KW-0863">Zinc-finger</keyword>
<dbReference type="EMBL" id="CALNXK010000048">
    <property type="protein sequence ID" value="CAH3130454.1"/>
    <property type="molecule type" value="Genomic_DNA"/>
</dbReference>
<accession>A0ABN8P2C4</accession>
<evidence type="ECO:0000256" key="2">
    <source>
        <dbReference type="ARBA" id="ARBA00022723"/>
    </source>
</evidence>
<feature type="region of interest" description="Disordered" evidence="8">
    <location>
        <begin position="273"/>
        <end position="303"/>
    </location>
</feature>
<sequence length="602" mass="69710">MFTPNDLETKMGMGWTQVTGWSFYYHIKLYLKITLLCRLICRLFKTQWIKHAMFNTLPVGEKRYKCRQCGECFGRIENLVRHRKTHKDDIQRLQCKKCEKCFTTKANCQRHEETVHSTEKPFQCKQCGKRFKRADVLAKHFKISHSQCGRSFSNAGILASHKLLKRAHNLLQRVAAKARQYEQVHAEEKPHKCEQCGRHFTNAGNLALHKLKTHGLPQRFKCNNCGKGFNNTANFRQHKQIHAEVKRLKCQQCSRRFTNAGNLAMHCTTHQRSFKRKDDRKGLNGADSLKGHKQIHSREKRPKCEQCGRRFTNAGNLAVHSKTHLKREQPRALGNRVNRSKTDAAQKRYRCWECGKTLTKGNWKRHKRTHTGEKPYQCKVCGKYFADSGNCTRHTLIHSSEKPYKGTKTNSGVCNGDAGNQKNNMNTEEHSRKLQTREQHRKKSAEDRHVLVHTGEKPFSCRKCGKGFPTRSSRNRHEREVSHASNKARTSLKAKPRSKTGVLQPKEANLQRNEKHLGLKGQTHEQDRKKGKEDKLRCKPCGKCSTLREDLNRHMLVHTRGEKTFACQYCGKTFPTRGNCNRHEREVPHTSNKARTSLKAKP</sequence>
<feature type="domain" description="C2H2-type" evidence="9">
    <location>
        <begin position="248"/>
        <end position="275"/>
    </location>
</feature>
<comment type="subcellular location">
    <subcellularLocation>
        <location evidence="1">Nucleus</location>
    </subcellularLocation>
</comment>
<feature type="region of interest" description="Disordered" evidence="8">
    <location>
        <begin position="579"/>
        <end position="602"/>
    </location>
</feature>
<feature type="domain" description="C2H2-type" evidence="9">
    <location>
        <begin position="122"/>
        <end position="146"/>
    </location>
</feature>
<dbReference type="SUPFAM" id="SSF57667">
    <property type="entry name" value="beta-beta-alpha zinc fingers"/>
    <property type="match status" value="8"/>
</dbReference>
<evidence type="ECO:0000256" key="7">
    <source>
        <dbReference type="PROSITE-ProRule" id="PRU00042"/>
    </source>
</evidence>
<dbReference type="Proteomes" id="UP001159405">
    <property type="component" value="Unassembled WGS sequence"/>
</dbReference>
<feature type="domain" description="C2H2-type" evidence="9">
    <location>
        <begin position="93"/>
        <end position="121"/>
    </location>
</feature>
<feature type="domain" description="C2H2-type" evidence="9">
    <location>
        <begin position="220"/>
        <end position="247"/>
    </location>
</feature>
<keyword evidence="5" id="KW-0862">Zinc</keyword>
<dbReference type="Pfam" id="PF00096">
    <property type="entry name" value="zf-C2H2"/>
    <property type="match status" value="9"/>
</dbReference>
<name>A0ABN8P2C4_9CNID</name>
<dbReference type="InterPro" id="IPR050331">
    <property type="entry name" value="Zinc_finger"/>
</dbReference>
<feature type="domain" description="C2H2-type" evidence="9">
    <location>
        <begin position="64"/>
        <end position="91"/>
    </location>
</feature>
<organism evidence="10 11">
    <name type="scientific">Porites lobata</name>
    <dbReference type="NCBI Taxonomy" id="104759"/>
    <lineage>
        <taxon>Eukaryota</taxon>
        <taxon>Metazoa</taxon>
        <taxon>Cnidaria</taxon>
        <taxon>Anthozoa</taxon>
        <taxon>Hexacorallia</taxon>
        <taxon>Scleractinia</taxon>
        <taxon>Fungiina</taxon>
        <taxon>Poritidae</taxon>
        <taxon>Porites</taxon>
    </lineage>
</organism>
<evidence type="ECO:0000313" key="11">
    <source>
        <dbReference type="Proteomes" id="UP001159405"/>
    </source>
</evidence>
<keyword evidence="2" id="KW-0479">Metal-binding</keyword>
<feature type="domain" description="C2H2-type" evidence="9">
    <location>
        <begin position="302"/>
        <end position="329"/>
    </location>
</feature>
<dbReference type="InterPro" id="IPR013087">
    <property type="entry name" value="Znf_C2H2_type"/>
</dbReference>
<dbReference type="PROSITE" id="PS00028">
    <property type="entry name" value="ZINC_FINGER_C2H2_1"/>
    <property type="match status" value="10"/>
</dbReference>
<evidence type="ECO:0000256" key="5">
    <source>
        <dbReference type="ARBA" id="ARBA00022833"/>
    </source>
</evidence>